<keyword evidence="3 6" id="KW-0378">Hydrolase</keyword>
<dbReference type="InterPro" id="IPR015868">
    <property type="entry name" value="Glutaminase"/>
</dbReference>
<name>A0A377X800_KLEPN</name>
<evidence type="ECO:0000256" key="2">
    <source>
        <dbReference type="ARBA" id="ARBA00012918"/>
    </source>
</evidence>
<dbReference type="AlphaFoldDB" id="A0A377X800"/>
<organism evidence="6 7">
    <name type="scientific">Klebsiella pneumoniae</name>
    <dbReference type="NCBI Taxonomy" id="573"/>
    <lineage>
        <taxon>Bacteria</taxon>
        <taxon>Pseudomonadati</taxon>
        <taxon>Pseudomonadota</taxon>
        <taxon>Gammaproteobacteria</taxon>
        <taxon>Enterobacterales</taxon>
        <taxon>Enterobacteriaceae</taxon>
        <taxon>Klebsiella/Raoultella group</taxon>
        <taxon>Klebsiella</taxon>
        <taxon>Klebsiella pneumoniae complex</taxon>
    </lineage>
</organism>
<gene>
    <name evidence="6" type="primary">glsA_2</name>
    <name evidence="6" type="ORF">NCTC5047_00523</name>
</gene>
<dbReference type="GO" id="GO:0004359">
    <property type="term" value="F:glutaminase activity"/>
    <property type="evidence" value="ECO:0007669"/>
    <property type="project" value="UniProtKB-EC"/>
</dbReference>
<dbReference type="GO" id="GO:0006541">
    <property type="term" value="P:glutamine metabolic process"/>
    <property type="evidence" value="ECO:0007669"/>
    <property type="project" value="InterPro"/>
</dbReference>
<proteinExistence type="inferred from homology"/>
<accession>A0A377X800</accession>
<dbReference type="Proteomes" id="UP000254340">
    <property type="component" value="Unassembled WGS sequence"/>
</dbReference>
<reference evidence="6 7" key="1">
    <citation type="submission" date="2018-06" db="EMBL/GenBank/DDBJ databases">
        <authorList>
            <consortium name="Pathogen Informatics"/>
            <person name="Doyle S."/>
        </authorList>
    </citation>
    <scope>NUCLEOTIDE SEQUENCE [LARGE SCALE GENOMIC DNA]</scope>
    <source>
        <strain evidence="6 7">NCTC5047</strain>
    </source>
</reference>
<comment type="catalytic activity">
    <reaction evidence="4">
        <text>L-glutamine + H2O = L-glutamate + NH4(+)</text>
        <dbReference type="Rhea" id="RHEA:15889"/>
        <dbReference type="ChEBI" id="CHEBI:15377"/>
        <dbReference type="ChEBI" id="CHEBI:28938"/>
        <dbReference type="ChEBI" id="CHEBI:29985"/>
        <dbReference type="ChEBI" id="CHEBI:58359"/>
        <dbReference type="EC" id="3.5.1.2"/>
    </reaction>
</comment>
<evidence type="ECO:0000256" key="1">
    <source>
        <dbReference type="ARBA" id="ARBA00011076"/>
    </source>
</evidence>
<dbReference type="InterPro" id="IPR012338">
    <property type="entry name" value="Beta-lactam/transpept-like"/>
</dbReference>
<evidence type="ECO:0000256" key="3">
    <source>
        <dbReference type="ARBA" id="ARBA00022801"/>
    </source>
</evidence>
<dbReference type="Gene3D" id="3.40.710.10">
    <property type="entry name" value="DD-peptidase/beta-lactamase superfamily"/>
    <property type="match status" value="1"/>
</dbReference>
<dbReference type="EC" id="3.5.1.2" evidence="2"/>
<evidence type="ECO:0000256" key="5">
    <source>
        <dbReference type="SAM" id="MobiDB-lite"/>
    </source>
</evidence>
<protein>
    <recommendedName>
        <fullName evidence="2">glutaminase</fullName>
        <ecNumber evidence="2">3.5.1.2</ecNumber>
    </recommendedName>
</protein>
<feature type="compositionally biased region" description="Gly residues" evidence="5">
    <location>
        <begin position="79"/>
        <end position="94"/>
    </location>
</feature>
<dbReference type="SUPFAM" id="SSF56601">
    <property type="entry name" value="beta-lactamase/transpeptidase-like"/>
    <property type="match status" value="1"/>
</dbReference>
<feature type="region of interest" description="Disordered" evidence="5">
    <location>
        <begin position="75"/>
        <end position="105"/>
    </location>
</feature>
<evidence type="ECO:0000313" key="6">
    <source>
        <dbReference type="EMBL" id="STT72839.1"/>
    </source>
</evidence>
<dbReference type="Pfam" id="PF04960">
    <property type="entry name" value="Glutaminase"/>
    <property type="match status" value="1"/>
</dbReference>
<comment type="similarity">
    <text evidence="1">Belongs to the glutaminase family.</text>
</comment>
<evidence type="ECO:0000256" key="4">
    <source>
        <dbReference type="ARBA" id="ARBA00049534"/>
    </source>
</evidence>
<evidence type="ECO:0000313" key="7">
    <source>
        <dbReference type="Proteomes" id="UP000254340"/>
    </source>
</evidence>
<dbReference type="EMBL" id="UGLH01000004">
    <property type="protein sequence ID" value="STT72839.1"/>
    <property type="molecule type" value="Genomic_DNA"/>
</dbReference>
<sequence>MVGKEPRVATVINNAMLEAILAEIRPLIGRGKVADYIPALASVSGDKLGIAISTVDGQHFAAGDAHERFFHPVNLQGIEPGGGHEPLSGGGDLAAGGERSFRPAL</sequence>